<protein>
    <submittedName>
        <fullName evidence="2">Uncharacterized protein</fullName>
    </submittedName>
</protein>
<reference evidence="2" key="1">
    <citation type="submission" date="2008-01" db="EMBL/GenBank/DDBJ databases">
        <title>Complete sequence of chromosome of Caulobacter sp. K31.</title>
        <authorList>
            <consortium name="US DOE Joint Genome Institute"/>
            <person name="Copeland A."/>
            <person name="Lucas S."/>
            <person name="Lapidus A."/>
            <person name="Barry K."/>
            <person name="Glavina del Rio T."/>
            <person name="Dalin E."/>
            <person name="Tice H."/>
            <person name="Pitluck S."/>
            <person name="Bruce D."/>
            <person name="Goodwin L."/>
            <person name="Thompson L.S."/>
            <person name="Brettin T."/>
            <person name="Detter J.C."/>
            <person name="Han C."/>
            <person name="Schmutz J."/>
            <person name="Larimer F."/>
            <person name="Land M."/>
            <person name="Hauser L."/>
            <person name="Kyrpides N."/>
            <person name="Kim E."/>
            <person name="Stephens C."/>
            <person name="Richardson P."/>
        </authorList>
    </citation>
    <scope>NUCLEOTIDE SEQUENCE [LARGE SCALE GENOMIC DNA]</scope>
    <source>
        <strain evidence="2">K31</strain>
    </source>
</reference>
<feature type="transmembrane region" description="Helical" evidence="1">
    <location>
        <begin position="74"/>
        <end position="97"/>
    </location>
</feature>
<dbReference type="OrthoDB" id="7193467at2"/>
<organism evidence="2">
    <name type="scientific">Caulobacter sp. (strain K31)</name>
    <dbReference type="NCBI Taxonomy" id="366602"/>
    <lineage>
        <taxon>Bacteria</taxon>
        <taxon>Pseudomonadati</taxon>
        <taxon>Pseudomonadota</taxon>
        <taxon>Alphaproteobacteria</taxon>
        <taxon>Caulobacterales</taxon>
        <taxon>Caulobacteraceae</taxon>
        <taxon>Caulobacter</taxon>
    </lineage>
</organism>
<gene>
    <name evidence="2" type="ordered locus">Caul_2492</name>
</gene>
<dbReference type="HOGENOM" id="CLU_2272338_0_0_5"/>
<name>B0SWJ1_CAUSK</name>
<dbReference type="AlphaFoldDB" id="B0SWJ1"/>
<evidence type="ECO:0000256" key="1">
    <source>
        <dbReference type="SAM" id="Phobius"/>
    </source>
</evidence>
<dbReference type="KEGG" id="cak:Caul_2492"/>
<keyword evidence="1" id="KW-0812">Transmembrane</keyword>
<dbReference type="STRING" id="366602.Caul_2492"/>
<proteinExistence type="predicted"/>
<keyword evidence="1" id="KW-0472">Membrane</keyword>
<evidence type="ECO:0000313" key="2">
    <source>
        <dbReference type="EMBL" id="ABZ71619.1"/>
    </source>
</evidence>
<sequence length="99" mass="10111">MTSEDRLAAFLGEDVAPARPAVDQMFVAEVMQQVARRELGVKLVSAAATAVAAGAVLWACAPVLNLAVQSLAPALTPIAGILTLVAAASLFGGQILARR</sequence>
<dbReference type="EMBL" id="CP000927">
    <property type="protein sequence ID" value="ABZ71619.1"/>
    <property type="molecule type" value="Genomic_DNA"/>
</dbReference>
<feature type="transmembrane region" description="Helical" evidence="1">
    <location>
        <begin position="43"/>
        <end position="68"/>
    </location>
</feature>
<keyword evidence="1" id="KW-1133">Transmembrane helix</keyword>
<accession>B0SWJ1</accession>